<feature type="compositionally biased region" description="Basic residues" evidence="2">
    <location>
        <begin position="149"/>
        <end position="163"/>
    </location>
</feature>
<gene>
    <name evidence="3" type="ORF">LCGC14_0248530</name>
</gene>
<proteinExistence type="predicted"/>
<feature type="compositionally biased region" description="Basic and acidic residues" evidence="2">
    <location>
        <begin position="126"/>
        <end position="148"/>
    </location>
</feature>
<organism evidence="3">
    <name type="scientific">marine sediment metagenome</name>
    <dbReference type="NCBI Taxonomy" id="412755"/>
    <lineage>
        <taxon>unclassified sequences</taxon>
        <taxon>metagenomes</taxon>
        <taxon>ecological metagenomes</taxon>
    </lineage>
</organism>
<protein>
    <submittedName>
        <fullName evidence="3">Uncharacterized protein</fullName>
    </submittedName>
</protein>
<comment type="caution">
    <text evidence="3">The sequence shown here is derived from an EMBL/GenBank/DDBJ whole genome shotgun (WGS) entry which is preliminary data.</text>
</comment>
<reference evidence="3" key="1">
    <citation type="journal article" date="2015" name="Nature">
        <title>Complex archaea that bridge the gap between prokaryotes and eukaryotes.</title>
        <authorList>
            <person name="Spang A."/>
            <person name="Saw J.H."/>
            <person name="Jorgensen S.L."/>
            <person name="Zaremba-Niedzwiedzka K."/>
            <person name="Martijn J."/>
            <person name="Lind A.E."/>
            <person name="van Eijk R."/>
            <person name="Schleper C."/>
            <person name="Guy L."/>
            <person name="Ettema T.J."/>
        </authorList>
    </citation>
    <scope>NUCLEOTIDE SEQUENCE</scope>
</reference>
<sequence length="163" mass="18957">MSDKLRLEIDEFKLDEEWMGQAKLRREWGEKHADAIFEMDEAKSKLAVVEAELGREMRNDPESFDLGKKATETAIKSTIPLHSKHQAATRNLNEAKHAAKILEAAVEGIEHRKRALEKLVDLHGRDYFGDKPRPSKENKEAVEEMEKRTIRRRGRRKVNRDDE</sequence>
<accession>A0A0F9WQ47</accession>
<name>A0A0F9WQ47_9ZZZZ</name>
<evidence type="ECO:0000256" key="2">
    <source>
        <dbReference type="SAM" id="MobiDB-lite"/>
    </source>
</evidence>
<dbReference type="AlphaFoldDB" id="A0A0F9WQ47"/>
<feature type="region of interest" description="Disordered" evidence="2">
    <location>
        <begin position="126"/>
        <end position="163"/>
    </location>
</feature>
<feature type="coiled-coil region" evidence="1">
    <location>
        <begin position="85"/>
        <end position="119"/>
    </location>
</feature>
<evidence type="ECO:0000313" key="3">
    <source>
        <dbReference type="EMBL" id="KKN88291.1"/>
    </source>
</evidence>
<keyword evidence="1" id="KW-0175">Coiled coil</keyword>
<evidence type="ECO:0000256" key="1">
    <source>
        <dbReference type="SAM" id="Coils"/>
    </source>
</evidence>
<dbReference type="EMBL" id="LAZR01000129">
    <property type="protein sequence ID" value="KKN88291.1"/>
    <property type="molecule type" value="Genomic_DNA"/>
</dbReference>